<dbReference type="Gene3D" id="2.180.10.10">
    <property type="entry name" value="RHS repeat-associated core"/>
    <property type="match status" value="1"/>
</dbReference>
<dbReference type="InterPro" id="IPR050708">
    <property type="entry name" value="T6SS_VgrG/RHS"/>
</dbReference>
<dbReference type="AlphaFoldDB" id="A0A5D8ZBY5"/>
<sequence>MKKLIIPIGILVAGSLQGQLSPAENYIYTKTYLDHTNLKVTESVQYFDGLSRPKQSIAIKGSPTGKDVVTKYEYDGFGRQVNDYLPVPQSGTLNGGIYASPLSNAVNPDIYGNEKIYSEKRLESSPLNRIQEQVQVGTAWSGKPVKYDYGTNGTGEVYHYLISSSWYQGTTKSSFDPASAIAYPSGQLYKNTVKDEDGNETQEFKNGKGQVILVRKVISPTLNADTYYIYNEYDQLAFVIPPKGVSASMTDSLLNELCYQYRYDGRGRLAQKKLPGKGWEYMVYDKQDRLILTRDTVMEGKGQWLFTKYDKFGRVAYTGIISGGDRETMQNQLGSQNIVEEQTATGFNRPGIMVYYTNNFLSDSQTILSINYYDNYPRDTKKFPPSVILDQPVINAASSVSTQGMPTASYVKNVEDDNWTKTYFYYDFRGRAVGTHSVNHLGGYTGTESQLDFSGTPKMTVTRHKRLDTDVERVITETFEYDSQNRLLVHKHQVDNNAVEYLTQNKYNEFSQLESKKVGGIAAASPLQQMDYKYNIRGWMTRINDPSNLNGKLFGYEVRYNNPVNTQSVGKFNGNIAEIDWNNGSENLLKRYNYEYDALNRLTNAFYKEPSTGVSSTYDEYLTYDVNGNISNLKRKAIPVSGQTSTLVDNLDYIYNGNRLTQVIENALNDTGYEGGNNVIDYDLNGSMTTMKDKGIQSIVYNYLSLPDSYSITQNNPFGLAMNIGLDYLYRSDGVKVRKTYSSAPPRGLASVTITDYLDGFQYNYFEGGGICITCRTEYAYEQQAYKGIIDPGGITPEWRLDFVHTAEGVYSFAENRYIYQYKDHLGNTRVSFGKDSTGALEVTDTNNYYAFGLNHISGGLSNSYFGSYKSYKYNGKELQETGFFDYGARMYMPDLGRWG</sequence>
<dbReference type="InterPro" id="IPR045619">
    <property type="entry name" value="DUF6443"/>
</dbReference>
<feature type="domain" description="DUF6443" evidence="1">
    <location>
        <begin position="30"/>
        <end position="149"/>
    </location>
</feature>
<keyword evidence="3" id="KW-1185">Reference proteome</keyword>
<dbReference type="Proteomes" id="UP000323884">
    <property type="component" value="Unassembled WGS sequence"/>
</dbReference>
<feature type="non-terminal residue" evidence="2">
    <location>
        <position position="900"/>
    </location>
</feature>
<dbReference type="Pfam" id="PF20041">
    <property type="entry name" value="DUF6443"/>
    <property type="match status" value="1"/>
</dbReference>
<reference evidence="2 3" key="1">
    <citation type="submission" date="2019-08" db="EMBL/GenBank/DDBJ databases">
        <title>Draft genome sequence of Chryseobacterium sp. Gsoil 183.</title>
        <authorList>
            <person name="Im W.-T."/>
        </authorList>
    </citation>
    <scope>NUCLEOTIDE SEQUENCE [LARGE SCALE GENOMIC DNA]</scope>
    <source>
        <strain evidence="2 3">Gsoil 183</strain>
    </source>
</reference>
<comment type="caution">
    <text evidence="2">The sequence shown here is derived from an EMBL/GenBank/DDBJ whole genome shotgun (WGS) entry which is preliminary data.</text>
</comment>
<dbReference type="PANTHER" id="PTHR32305">
    <property type="match status" value="1"/>
</dbReference>
<evidence type="ECO:0000313" key="3">
    <source>
        <dbReference type="Proteomes" id="UP000323884"/>
    </source>
</evidence>
<name>A0A5D8ZBY5_9FLAO</name>
<proteinExistence type="predicted"/>
<protein>
    <submittedName>
        <fullName evidence="2">RHS repeat-associated core domain-containing protein</fullName>
    </submittedName>
</protein>
<dbReference type="EMBL" id="VTRU01000015">
    <property type="protein sequence ID" value="TZF92160.1"/>
    <property type="molecule type" value="Genomic_DNA"/>
</dbReference>
<evidence type="ECO:0000313" key="2">
    <source>
        <dbReference type="EMBL" id="TZF92160.1"/>
    </source>
</evidence>
<dbReference type="PANTHER" id="PTHR32305:SF15">
    <property type="entry name" value="PROTEIN RHSA-RELATED"/>
    <property type="match status" value="1"/>
</dbReference>
<evidence type="ECO:0000259" key="1">
    <source>
        <dbReference type="Pfam" id="PF20041"/>
    </source>
</evidence>
<gene>
    <name evidence="2" type="ORF">FW781_22230</name>
</gene>
<accession>A0A5D8ZBY5</accession>
<dbReference type="OrthoDB" id="2972467at2"/>
<organism evidence="2 3">
    <name type="scientific">Chryseobacterium panacisoli</name>
    <dbReference type="NCBI Taxonomy" id="1807141"/>
    <lineage>
        <taxon>Bacteria</taxon>
        <taxon>Pseudomonadati</taxon>
        <taxon>Bacteroidota</taxon>
        <taxon>Flavobacteriia</taxon>
        <taxon>Flavobacteriales</taxon>
        <taxon>Weeksellaceae</taxon>
        <taxon>Chryseobacterium group</taxon>
        <taxon>Chryseobacterium</taxon>
    </lineage>
</organism>